<dbReference type="SMART" id="SM00049">
    <property type="entry name" value="DEP"/>
    <property type="match status" value="1"/>
</dbReference>
<dbReference type="GO" id="GO:0005109">
    <property type="term" value="F:frizzled binding"/>
    <property type="evidence" value="ECO:0007669"/>
    <property type="project" value="TreeGrafter"/>
</dbReference>
<dbReference type="AlphaFoldDB" id="A0A816DWD7"/>
<dbReference type="Pfam" id="PF00595">
    <property type="entry name" value="PDZ"/>
    <property type="match status" value="1"/>
</dbReference>
<feature type="domain" description="DEP" evidence="2">
    <location>
        <begin position="241"/>
        <end position="294"/>
    </location>
</feature>
<dbReference type="InterPro" id="IPR036388">
    <property type="entry name" value="WH-like_DNA-bd_sf"/>
</dbReference>
<dbReference type="PANTHER" id="PTHR10878:SF25">
    <property type="entry name" value="SEGMENT POLARITY PROTEIN DISHEVELLED"/>
    <property type="match status" value="1"/>
</dbReference>
<evidence type="ECO:0000313" key="4">
    <source>
        <dbReference type="EMBL" id="CAF1639157.1"/>
    </source>
</evidence>
<dbReference type="InterPro" id="IPR001478">
    <property type="entry name" value="PDZ"/>
</dbReference>
<evidence type="ECO:0000259" key="1">
    <source>
        <dbReference type="PROSITE" id="PS50106"/>
    </source>
</evidence>
<dbReference type="SMART" id="SM00228">
    <property type="entry name" value="PDZ"/>
    <property type="match status" value="1"/>
</dbReference>
<protein>
    <recommendedName>
        <fullName evidence="6">Dishevelled</fullName>
    </recommendedName>
</protein>
<dbReference type="SUPFAM" id="SSF50156">
    <property type="entry name" value="PDZ domain-like"/>
    <property type="match status" value="1"/>
</dbReference>
<dbReference type="EMBL" id="CAJNOL010008822">
    <property type="protein sequence ID" value="CAF1639157.1"/>
    <property type="molecule type" value="Genomic_DNA"/>
</dbReference>
<dbReference type="FunFam" id="2.30.42.10:FF:000203">
    <property type="entry name" value="DiSHevelled related"/>
    <property type="match status" value="1"/>
</dbReference>
<dbReference type="Gene3D" id="2.30.42.10">
    <property type="match status" value="1"/>
</dbReference>
<dbReference type="InterPro" id="IPR000591">
    <property type="entry name" value="DEP_dom"/>
</dbReference>
<dbReference type="CDD" id="cd06717">
    <property type="entry name" value="PDZ_Dishevelled-like"/>
    <property type="match status" value="1"/>
</dbReference>
<evidence type="ECO:0000259" key="2">
    <source>
        <dbReference type="PROSITE" id="PS50186"/>
    </source>
</evidence>
<sequence>KLVYLRYSTTISSRYHGRNRPRGRQHELPLGLDQALSSSSLNSDSTMALDTFTVTLHLNANNYLGISIVGQTDKTGLTDGGIYVSSITKGGVVAEDGRIEPGDMILQVNDISFEKLSNDDAAEILREACKTPGLIKLVAAKCWDSTPRDYFTLPCHEQARPVDPSSCHAHTQAVQNTYDNSQQQILPHNRQSLLNSKANMSSTISSTNNTMVNNERFSLDLTYMIGSDMDTFVRPMAKPASGSDLVTWLFKNVDGFLVRDDARFYASKMLKIGYIRHPFHKLQFGEKSYYVFRNIYSQNISRLKLHEKSKDYESISARSSIIDGHS</sequence>
<dbReference type="Proteomes" id="UP000663870">
    <property type="component" value="Unassembled WGS sequence"/>
</dbReference>
<reference evidence="4" key="1">
    <citation type="submission" date="2021-02" db="EMBL/GenBank/DDBJ databases">
        <authorList>
            <person name="Nowell W R."/>
        </authorList>
    </citation>
    <scope>NUCLEOTIDE SEQUENCE</scope>
</reference>
<dbReference type="PROSITE" id="PS50186">
    <property type="entry name" value="DEP"/>
    <property type="match status" value="1"/>
</dbReference>
<dbReference type="InterPro" id="IPR036034">
    <property type="entry name" value="PDZ_sf"/>
</dbReference>
<dbReference type="PROSITE" id="PS50106">
    <property type="entry name" value="PDZ"/>
    <property type="match status" value="1"/>
</dbReference>
<accession>A0A816DWD7</accession>
<dbReference type="InterPro" id="IPR015506">
    <property type="entry name" value="Dsh/Dvl-rel"/>
</dbReference>
<evidence type="ECO:0008006" key="6">
    <source>
        <dbReference type="Google" id="ProtNLM"/>
    </source>
</evidence>
<dbReference type="Gene3D" id="1.10.10.10">
    <property type="entry name" value="Winged helix-like DNA-binding domain superfamily/Winged helix DNA-binding domain"/>
    <property type="match status" value="1"/>
</dbReference>
<evidence type="ECO:0000313" key="3">
    <source>
        <dbReference type="EMBL" id="CAF1451503.1"/>
    </source>
</evidence>
<evidence type="ECO:0000313" key="5">
    <source>
        <dbReference type="Proteomes" id="UP000663870"/>
    </source>
</evidence>
<organism evidence="4 5">
    <name type="scientific">Rotaria sordida</name>
    <dbReference type="NCBI Taxonomy" id="392033"/>
    <lineage>
        <taxon>Eukaryota</taxon>
        <taxon>Metazoa</taxon>
        <taxon>Spiralia</taxon>
        <taxon>Gnathifera</taxon>
        <taxon>Rotifera</taxon>
        <taxon>Eurotatoria</taxon>
        <taxon>Bdelloidea</taxon>
        <taxon>Philodinida</taxon>
        <taxon>Philodinidae</taxon>
        <taxon>Rotaria</taxon>
    </lineage>
</organism>
<dbReference type="SUPFAM" id="SSF46785">
    <property type="entry name" value="Winged helix' DNA-binding domain"/>
    <property type="match status" value="1"/>
</dbReference>
<dbReference type="GO" id="GO:0035556">
    <property type="term" value="P:intracellular signal transduction"/>
    <property type="evidence" value="ECO:0007669"/>
    <property type="project" value="InterPro"/>
</dbReference>
<dbReference type="EMBL" id="CAJNOH010007180">
    <property type="protein sequence ID" value="CAF1451503.1"/>
    <property type="molecule type" value="Genomic_DNA"/>
</dbReference>
<keyword evidence="5" id="KW-1185">Reference proteome</keyword>
<dbReference type="GO" id="GO:0060070">
    <property type="term" value="P:canonical Wnt signaling pathway"/>
    <property type="evidence" value="ECO:0007669"/>
    <property type="project" value="TreeGrafter"/>
</dbReference>
<dbReference type="PANTHER" id="PTHR10878">
    <property type="entry name" value="SEGMENT POLARITY PROTEIN DISHEVELLED"/>
    <property type="match status" value="1"/>
</dbReference>
<feature type="domain" description="PDZ" evidence="1">
    <location>
        <begin position="53"/>
        <end position="128"/>
    </location>
</feature>
<name>A0A816DWD7_9BILA</name>
<comment type="caution">
    <text evidence="4">The sequence shown here is derived from an EMBL/GenBank/DDBJ whole genome shotgun (WGS) entry which is preliminary data.</text>
</comment>
<dbReference type="InterPro" id="IPR036390">
    <property type="entry name" value="WH_DNA-bd_sf"/>
</dbReference>
<feature type="non-terminal residue" evidence="4">
    <location>
        <position position="1"/>
    </location>
</feature>
<proteinExistence type="predicted"/>
<dbReference type="GO" id="GO:0005829">
    <property type="term" value="C:cytosol"/>
    <property type="evidence" value="ECO:0007669"/>
    <property type="project" value="TreeGrafter"/>
</dbReference>
<dbReference type="Proteomes" id="UP000663854">
    <property type="component" value="Unassembled WGS sequence"/>
</dbReference>
<gene>
    <name evidence="4" type="ORF">JXQ802_LOCUS52933</name>
    <name evidence="3" type="ORF">PYM288_LOCUS36569</name>
</gene>